<accession>A0ABT3CJ82</accession>
<keyword evidence="2" id="KW-1185">Reference proteome</keyword>
<dbReference type="Proteomes" id="UP001526201">
    <property type="component" value="Unassembled WGS sequence"/>
</dbReference>
<proteinExistence type="predicted"/>
<dbReference type="NCBIfam" id="NF047509">
    <property type="entry name" value="Rv3131_FMN_oxido"/>
    <property type="match status" value="1"/>
</dbReference>
<dbReference type="SUPFAM" id="SSF55469">
    <property type="entry name" value="FMN-dependent nitroreductase-like"/>
    <property type="match status" value="1"/>
</dbReference>
<dbReference type="InterPro" id="IPR000415">
    <property type="entry name" value="Nitroreductase-like"/>
</dbReference>
<evidence type="ECO:0000313" key="1">
    <source>
        <dbReference type="EMBL" id="MCV7229558.1"/>
    </source>
</evidence>
<organism evidence="1 2">
    <name type="scientific">Mycolicibacterium komossense</name>
    <dbReference type="NCBI Taxonomy" id="1779"/>
    <lineage>
        <taxon>Bacteria</taxon>
        <taxon>Bacillati</taxon>
        <taxon>Actinomycetota</taxon>
        <taxon>Actinomycetes</taxon>
        <taxon>Mycobacteriales</taxon>
        <taxon>Mycobacteriaceae</taxon>
        <taxon>Mycolicibacterium</taxon>
    </lineage>
</organism>
<dbReference type="PANTHER" id="PTHR23026">
    <property type="entry name" value="NADPH NITROREDUCTASE"/>
    <property type="match status" value="1"/>
</dbReference>
<dbReference type="InterPro" id="IPR050627">
    <property type="entry name" value="Nitroreductase/BluB"/>
</dbReference>
<dbReference type="EMBL" id="JACKTY010000045">
    <property type="protein sequence ID" value="MCV7229558.1"/>
    <property type="molecule type" value="Genomic_DNA"/>
</dbReference>
<comment type="caution">
    <text evidence="1">The sequence shown here is derived from an EMBL/GenBank/DDBJ whole genome shotgun (WGS) entry which is preliminary data.</text>
</comment>
<evidence type="ECO:0000313" key="2">
    <source>
        <dbReference type="Proteomes" id="UP001526201"/>
    </source>
</evidence>
<protein>
    <submittedName>
        <fullName evidence="1">NAD(P)H nitroreductase</fullName>
    </submittedName>
</protein>
<dbReference type="Gene3D" id="3.40.109.10">
    <property type="entry name" value="NADH Oxidase"/>
    <property type="match status" value="1"/>
</dbReference>
<dbReference type="PANTHER" id="PTHR23026:SF123">
    <property type="entry name" value="NAD(P)H NITROREDUCTASE RV3131-RELATED"/>
    <property type="match status" value="1"/>
</dbReference>
<sequence>MSHIMVDTDVVTAAVRLACRAPSVHNSQPWRWVAGSAGLNLFADPKRWVHATDRSGREALISCGAVLDHLRVAMQAAGWTINVERFPNPNNLDHVAAIDFTPLSFVTDAHRARAGAIAQRRTDRLPFAAPTDWELFEPMVRSTFSDNDAHLDVVADEVRHTLAEASRLSESLRLYDSSYHAELDWWTAPFHTTEGIPCNSLVSAAESERVDVARSFPVGSDTQRRPDITADRSTILVLSTDDDTGGDAVRCGEVLSTVLLECTMAGLATCTLTNVTESQAGRDAIASLIGRKSFPQLLIRVGLAPTAEPEQPLTPRRPLSDVFVAAR</sequence>
<dbReference type="RefSeq" id="WP_264070814.1">
    <property type="nucleotide sequence ID" value="NZ_JACKTY010000045.1"/>
</dbReference>
<name>A0ABT3CJ82_9MYCO</name>
<gene>
    <name evidence="1" type="ORF">H7J73_26470</name>
</gene>
<reference evidence="1 2" key="1">
    <citation type="journal article" date="2022" name="BMC Genomics">
        <title>Comparative genome analysis of mycobacteria focusing on tRNA and non-coding RNA.</title>
        <authorList>
            <person name="Behra P.R.K."/>
            <person name="Pettersson B.M.F."/>
            <person name="Ramesh M."/>
            <person name="Das S."/>
            <person name="Dasgupta S."/>
            <person name="Kirsebom L.A."/>
        </authorList>
    </citation>
    <scope>NUCLEOTIDE SEQUENCE [LARGE SCALE GENOMIC DNA]</scope>
    <source>
        <strain evidence="1 2">DSM 44078</strain>
    </source>
</reference>